<gene>
    <name evidence="2" type="ORF">PFISCL1PPCAC_14199</name>
</gene>
<evidence type="ECO:0000313" key="2">
    <source>
        <dbReference type="EMBL" id="GMT22902.1"/>
    </source>
</evidence>
<accession>A0AAV5VY83</accession>
<evidence type="ECO:0000256" key="1">
    <source>
        <dbReference type="SAM" id="MobiDB-lite"/>
    </source>
</evidence>
<reference evidence="2" key="1">
    <citation type="submission" date="2023-10" db="EMBL/GenBank/DDBJ databases">
        <title>Genome assembly of Pristionchus species.</title>
        <authorList>
            <person name="Yoshida K."/>
            <person name="Sommer R.J."/>
        </authorList>
    </citation>
    <scope>NUCLEOTIDE SEQUENCE</scope>
    <source>
        <strain evidence="2">RS5133</strain>
    </source>
</reference>
<dbReference type="AlphaFoldDB" id="A0AAV5VY83"/>
<evidence type="ECO:0000313" key="3">
    <source>
        <dbReference type="Proteomes" id="UP001432322"/>
    </source>
</evidence>
<dbReference type="EMBL" id="BTSY01000004">
    <property type="protein sequence ID" value="GMT22902.1"/>
    <property type="molecule type" value="Genomic_DNA"/>
</dbReference>
<dbReference type="Proteomes" id="UP001432322">
    <property type="component" value="Unassembled WGS sequence"/>
</dbReference>
<name>A0AAV5VY83_9BILA</name>
<protein>
    <submittedName>
        <fullName evidence="2">Uncharacterized protein</fullName>
    </submittedName>
</protein>
<organism evidence="2 3">
    <name type="scientific">Pristionchus fissidentatus</name>
    <dbReference type="NCBI Taxonomy" id="1538716"/>
    <lineage>
        <taxon>Eukaryota</taxon>
        <taxon>Metazoa</taxon>
        <taxon>Ecdysozoa</taxon>
        <taxon>Nematoda</taxon>
        <taxon>Chromadorea</taxon>
        <taxon>Rhabditida</taxon>
        <taxon>Rhabditina</taxon>
        <taxon>Diplogasteromorpha</taxon>
        <taxon>Diplogasteroidea</taxon>
        <taxon>Neodiplogasteridae</taxon>
        <taxon>Pristionchus</taxon>
    </lineage>
</organism>
<keyword evidence="3" id="KW-1185">Reference proteome</keyword>
<proteinExistence type="predicted"/>
<feature type="non-terminal residue" evidence="2">
    <location>
        <position position="1"/>
    </location>
</feature>
<feature type="non-terminal residue" evidence="2">
    <location>
        <position position="93"/>
    </location>
</feature>
<sequence>YHKGAIGIEDERRNNDENSSSNDANGEEEIPPECKILLPEGKSESLRVVVQSGISEFVTDRTKILDAFHNGWRRGESRGVEGDLAVQQGIGRR</sequence>
<feature type="region of interest" description="Disordered" evidence="1">
    <location>
        <begin position="1"/>
        <end position="32"/>
    </location>
</feature>
<comment type="caution">
    <text evidence="2">The sequence shown here is derived from an EMBL/GenBank/DDBJ whole genome shotgun (WGS) entry which is preliminary data.</text>
</comment>